<protein>
    <submittedName>
        <fullName evidence="1">Uncharacterized protein</fullName>
    </submittedName>
</protein>
<accession>A0ACB9D5S8</accession>
<name>A0ACB9D5S8_9ASTR</name>
<evidence type="ECO:0000313" key="1">
    <source>
        <dbReference type="EMBL" id="KAI3741865.1"/>
    </source>
</evidence>
<dbReference type="EMBL" id="CM042037">
    <property type="protein sequence ID" value="KAI3741865.1"/>
    <property type="molecule type" value="Genomic_DNA"/>
</dbReference>
<reference evidence="1 2" key="2">
    <citation type="journal article" date="2022" name="Mol. Ecol. Resour.">
        <title>The genomes of chicory, endive, great burdock and yacon provide insights into Asteraceae paleo-polyploidization history and plant inulin production.</title>
        <authorList>
            <person name="Fan W."/>
            <person name="Wang S."/>
            <person name="Wang H."/>
            <person name="Wang A."/>
            <person name="Jiang F."/>
            <person name="Liu H."/>
            <person name="Zhao H."/>
            <person name="Xu D."/>
            <person name="Zhang Y."/>
        </authorList>
    </citation>
    <scope>NUCLEOTIDE SEQUENCE [LARGE SCALE GENOMIC DNA]</scope>
    <source>
        <strain evidence="2">cv. Yunnan</strain>
        <tissue evidence="1">Leaves</tissue>
    </source>
</reference>
<sequence length="77" mass="8675">MMGALSTQKLTRDECQEEKVQVKEEPQDEKTGSVDQISKKYGFSSTGIDERLYFASANGCMTSSSLKVVTRVWSMMR</sequence>
<keyword evidence="2" id="KW-1185">Reference proteome</keyword>
<reference evidence="2" key="1">
    <citation type="journal article" date="2022" name="Mol. Ecol. Resour.">
        <title>The genomes of chicory, endive, great burdock and yacon provide insights into Asteraceae palaeo-polyploidization history and plant inulin production.</title>
        <authorList>
            <person name="Fan W."/>
            <person name="Wang S."/>
            <person name="Wang H."/>
            <person name="Wang A."/>
            <person name="Jiang F."/>
            <person name="Liu H."/>
            <person name="Zhao H."/>
            <person name="Xu D."/>
            <person name="Zhang Y."/>
        </authorList>
    </citation>
    <scope>NUCLEOTIDE SEQUENCE [LARGE SCALE GENOMIC DNA]</scope>
    <source>
        <strain evidence="2">cv. Yunnan</strain>
    </source>
</reference>
<organism evidence="1 2">
    <name type="scientific">Smallanthus sonchifolius</name>
    <dbReference type="NCBI Taxonomy" id="185202"/>
    <lineage>
        <taxon>Eukaryota</taxon>
        <taxon>Viridiplantae</taxon>
        <taxon>Streptophyta</taxon>
        <taxon>Embryophyta</taxon>
        <taxon>Tracheophyta</taxon>
        <taxon>Spermatophyta</taxon>
        <taxon>Magnoliopsida</taxon>
        <taxon>eudicotyledons</taxon>
        <taxon>Gunneridae</taxon>
        <taxon>Pentapetalae</taxon>
        <taxon>asterids</taxon>
        <taxon>campanulids</taxon>
        <taxon>Asterales</taxon>
        <taxon>Asteraceae</taxon>
        <taxon>Asteroideae</taxon>
        <taxon>Heliantheae alliance</taxon>
        <taxon>Millerieae</taxon>
        <taxon>Smallanthus</taxon>
    </lineage>
</organism>
<comment type="caution">
    <text evidence="1">The sequence shown here is derived from an EMBL/GenBank/DDBJ whole genome shotgun (WGS) entry which is preliminary data.</text>
</comment>
<evidence type="ECO:0000313" key="2">
    <source>
        <dbReference type="Proteomes" id="UP001056120"/>
    </source>
</evidence>
<dbReference type="Proteomes" id="UP001056120">
    <property type="component" value="Linkage Group LG20"/>
</dbReference>
<gene>
    <name evidence="1" type="ORF">L1987_59543</name>
</gene>
<proteinExistence type="predicted"/>